<comment type="caution">
    <text evidence="1">The sequence shown here is derived from an EMBL/GenBank/DDBJ whole genome shotgun (WGS) entry which is preliminary data.</text>
</comment>
<reference evidence="1 2" key="1">
    <citation type="journal article" date="2019" name="Nat. Med.">
        <title>A library of human gut bacterial isolates paired with longitudinal multiomics data enables mechanistic microbiome research.</title>
        <authorList>
            <person name="Poyet M."/>
            <person name="Groussin M."/>
            <person name="Gibbons S.M."/>
            <person name="Avila-Pacheco J."/>
            <person name="Jiang X."/>
            <person name="Kearney S.M."/>
            <person name="Perrotta A.R."/>
            <person name="Berdy B."/>
            <person name="Zhao S."/>
            <person name="Lieberman T.D."/>
            <person name="Swanson P.K."/>
            <person name="Smith M."/>
            <person name="Roesemann S."/>
            <person name="Alexander J.E."/>
            <person name="Rich S.A."/>
            <person name="Livny J."/>
            <person name="Vlamakis H."/>
            <person name="Clish C."/>
            <person name="Bullock K."/>
            <person name="Deik A."/>
            <person name="Scott J."/>
            <person name="Pierce K.A."/>
            <person name="Xavier R.J."/>
            <person name="Alm E.J."/>
        </authorList>
    </citation>
    <scope>NUCLEOTIDE SEQUENCE [LARGE SCALE GENOMIC DNA]</scope>
    <source>
        <strain evidence="1 2">BIOML-A62</strain>
    </source>
</reference>
<keyword evidence="1" id="KW-0012">Acyltransferase</keyword>
<accession>A0A414G9H0</accession>
<dbReference type="Pfam" id="PF01757">
    <property type="entry name" value="Acyl_transf_3"/>
    <property type="match status" value="1"/>
</dbReference>
<dbReference type="PANTHER" id="PTHR37312:SF1">
    <property type="entry name" value="MEMBRANE-BOUND ACYLTRANSFERASE YKRP-RELATED"/>
    <property type="match status" value="1"/>
</dbReference>
<sequence length="342" mass="39112">MSRMEYILPDNGKQRLGWIDMMRGICMFLVILHHSGAPELYQRFLSPFFLSGFFFISGYLFLNPQKSFDGKLKFIRVVETLLIPYFLYATLTYFVKALYVEVWQQGNWNIFISYFEELLLGKKLWFMSVLVVCEVALTAFLSVSRKPMWIATFTVGVAVLWCGTSLSSGKFYPWYLGQACIALLFMSAGIGARIYGQMLQVVMKKSVAITLGMVYLSWVALDYHYHLTHIMFASNCFEPLWLFLLVALVGVMALAGIVSHLPNFSWLTALGRNTLVFYFFSNQVIMLVFSQVEKLQIGNYYISSWLVAAVSSLLLAIPVVVCNKYLPWMAGKCTIISKRYSL</sequence>
<dbReference type="EMBL" id="WDEH01000085">
    <property type="protein sequence ID" value="KAB6129276.1"/>
    <property type="molecule type" value="Genomic_DNA"/>
</dbReference>
<gene>
    <name evidence="1" type="ORF">GA424_25820</name>
</gene>
<dbReference type="AlphaFoldDB" id="A0A414G9H0"/>
<dbReference type="InterPro" id="IPR002656">
    <property type="entry name" value="Acyl_transf_3_dom"/>
</dbReference>
<dbReference type="GO" id="GO:0016747">
    <property type="term" value="F:acyltransferase activity, transferring groups other than amino-acyl groups"/>
    <property type="evidence" value="ECO:0007669"/>
    <property type="project" value="InterPro"/>
</dbReference>
<dbReference type="Proteomes" id="UP000487596">
    <property type="component" value="Unassembled WGS sequence"/>
</dbReference>
<organism evidence="1 2">
    <name type="scientific">Bacteroides xylanisolvens</name>
    <dbReference type="NCBI Taxonomy" id="371601"/>
    <lineage>
        <taxon>Bacteria</taxon>
        <taxon>Pseudomonadati</taxon>
        <taxon>Bacteroidota</taxon>
        <taxon>Bacteroidia</taxon>
        <taxon>Bacteroidales</taxon>
        <taxon>Bacteroidaceae</taxon>
        <taxon>Bacteroides</taxon>
    </lineage>
</organism>
<name>A0A414G9H0_9BACE</name>
<dbReference type="InterPro" id="IPR052734">
    <property type="entry name" value="Nod_factor_acetyltransferase"/>
</dbReference>
<keyword evidence="1" id="KW-0808">Transferase</keyword>
<proteinExistence type="predicted"/>
<evidence type="ECO:0000313" key="2">
    <source>
        <dbReference type="Proteomes" id="UP000487596"/>
    </source>
</evidence>
<evidence type="ECO:0000313" key="1">
    <source>
        <dbReference type="EMBL" id="KAB6129276.1"/>
    </source>
</evidence>
<dbReference type="PANTHER" id="PTHR37312">
    <property type="entry name" value="MEMBRANE-BOUND ACYLTRANSFERASE YKRP-RELATED"/>
    <property type="match status" value="1"/>
</dbReference>
<protein>
    <submittedName>
        <fullName evidence="1">Acyltransferase</fullName>
    </submittedName>
</protein>